<reference evidence="2" key="1">
    <citation type="submission" date="2021-02" db="EMBL/GenBank/DDBJ databases">
        <authorList>
            <person name="Dougan E. K."/>
            <person name="Rhodes N."/>
            <person name="Thang M."/>
            <person name="Chan C."/>
        </authorList>
    </citation>
    <scope>NUCLEOTIDE SEQUENCE</scope>
</reference>
<dbReference type="AlphaFoldDB" id="A0A812NFL3"/>
<keyword evidence="3" id="KW-1185">Reference proteome</keyword>
<dbReference type="Proteomes" id="UP000604046">
    <property type="component" value="Unassembled WGS sequence"/>
</dbReference>
<evidence type="ECO:0000256" key="1">
    <source>
        <dbReference type="SAM" id="MobiDB-lite"/>
    </source>
</evidence>
<organism evidence="2 3">
    <name type="scientific">Symbiodinium natans</name>
    <dbReference type="NCBI Taxonomy" id="878477"/>
    <lineage>
        <taxon>Eukaryota</taxon>
        <taxon>Sar</taxon>
        <taxon>Alveolata</taxon>
        <taxon>Dinophyceae</taxon>
        <taxon>Suessiales</taxon>
        <taxon>Symbiodiniaceae</taxon>
        <taxon>Symbiodinium</taxon>
    </lineage>
</organism>
<sequence>MPILLRSCCEYEAYLGEESVERSILALTTQFDLVAITERLSEGLVTLGRMYGLSASEIAAIGRRVGHKNEGSRRGRQGFSGFQSLNPKTQTLNLNPKP</sequence>
<proteinExistence type="predicted"/>
<feature type="region of interest" description="Disordered" evidence="1">
    <location>
        <begin position="66"/>
        <end position="98"/>
    </location>
</feature>
<name>A0A812NFL3_9DINO</name>
<dbReference type="EMBL" id="CAJNDS010002079">
    <property type="protein sequence ID" value="CAE7310658.1"/>
    <property type="molecule type" value="Genomic_DNA"/>
</dbReference>
<evidence type="ECO:0000313" key="3">
    <source>
        <dbReference type="Proteomes" id="UP000604046"/>
    </source>
</evidence>
<dbReference type="OrthoDB" id="416131at2759"/>
<accession>A0A812NFL3</accession>
<protein>
    <submittedName>
        <fullName evidence="2">STR8 protein</fullName>
    </submittedName>
</protein>
<feature type="compositionally biased region" description="Polar residues" evidence="1">
    <location>
        <begin position="85"/>
        <end position="98"/>
    </location>
</feature>
<evidence type="ECO:0000313" key="2">
    <source>
        <dbReference type="EMBL" id="CAE7310658.1"/>
    </source>
</evidence>
<comment type="caution">
    <text evidence="2">The sequence shown here is derived from an EMBL/GenBank/DDBJ whole genome shotgun (WGS) entry which is preliminary data.</text>
</comment>
<gene>
    <name evidence="2" type="primary">STR8</name>
    <name evidence="2" type="ORF">SNAT2548_LOCUS16321</name>
</gene>